<dbReference type="PANTHER" id="PTHR33164">
    <property type="entry name" value="TRANSCRIPTIONAL REGULATOR, MARR FAMILY"/>
    <property type="match status" value="1"/>
</dbReference>
<evidence type="ECO:0000259" key="1">
    <source>
        <dbReference type="PROSITE" id="PS50995"/>
    </source>
</evidence>
<dbReference type="OrthoDB" id="3216907at2"/>
<dbReference type="Proteomes" id="UP000245469">
    <property type="component" value="Unassembled WGS sequence"/>
</dbReference>
<dbReference type="GO" id="GO:0006950">
    <property type="term" value="P:response to stress"/>
    <property type="evidence" value="ECO:0007669"/>
    <property type="project" value="TreeGrafter"/>
</dbReference>
<keyword evidence="3" id="KW-1185">Reference proteome</keyword>
<dbReference type="AlphaFoldDB" id="A0A316AVR3"/>
<reference evidence="2 3" key="1">
    <citation type="submission" date="2018-03" db="EMBL/GenBank/DDBJ databases">
        <title>Genomic Encyclopedia of Archaeal and Bacterial Type Strains, Phase II (KMG-II): from individual species to whole genera.</title>
        <authorList>
            <person name="Goeker M."/>
        </authorList>
    </citation>
    <scope>NUCLEOTIDE SEQUENCE [LARGE SCALE GENOMIC DNA]</scope>
    <source>
        <strain evidence="2 3">DSM 44889</strain>
    </source>
</reference>
<dbReference type="InterPro" id="IPR036390">
    <property type="entry name" value="WH_DNA-bd_sf"/>
</dbReference>
<dbReference type="GO" id="GO:0003700">
    <property type="term" value="F:DNA-binding transcription factor activity"/>
    <property type="evidence" value="ECO:0007669"/>
    <property type="project" value="InterPro"/>
</dbReference>
<evidence type="ECO:0000313" key="3">
    <source>
        <dbReference type="Proteomes" id="UP000245469"/>
    </source>
</evidence>
<dbReference type="PRINTS" id="PR00598">
    <property type="entry name" value="HTHMARR"/>
</dbReference>
<keyword evidence="2" id="KW-0238">DNA-binding</keyword>
<name>A0A316AVR3_9ACTN</name>
<protein>
    <submittedName>
        <fullName evidence="2">DNA-binding MarR family transcriptional regulator</fullName>
    </submittedName>
</protein>
<accession>A0A316AVR3</accession>
<dbReference type="PANTHER" id="PTHR33164:SF99">
    <property type="entry name" value="MARR FAMILY REGULATORY PROTEIN"/>
    <property type="match status" value="1"/>
</dbReference>
<dbReference type="Gene3D" id="1.10.10.10">
    <property type="entry name" value="Winged helix-like DNA-binding domain superfamily/Winged helix DNA-binding domain"/>
    <property type="match status" value="1"/>
</dbReference>
<dbReference type="PROSITE" id="PS50995">
    <property type="entry name" value="HTH_MARR_2"/>
    <property type="match status" value="1"/>
</dbReference>
<dbReference type="SMART" id="SM00347">
    <property type="entry name" value="HTH_MARR"/>
    <property type="match status" value="1"/>
</dbReference>
<feature type="domain" description="HTH marR-type" evidence="1">
    <location>
        <begin position="13"/>
        <end position="144"/>
    </location>
</feature>
<proteinExistence type="predicted"/>
<dbReference type="InterPro" id="IPR000835">
    <property type="entry name" value="HTH_MarR-typ"/>
</dbReference>
<dbReference type="InterPro" id="IPR039422">
    <property type="entry name" value="MarR/SlyA-like"/>
</dbReference>
<dbReference type="RefSeq" id="WP_109773879.1">
    <property type="nucleotide sequence ID" value="NZ_QGDQ01000008.1"/>
</dbReference>
<gene>
    <name evidence="2" type="ORF">BXY45_108104</name>
</gene>
<dbReference type="SUPFAM" id="SSF46785">
    <property type="entry name" value="Winged helix' DNA-binding domain"/>
    <property type="match status" value="1"/>
</dbReference>
<sequence length="153" mass="16102">MASDPGSAEGVADGDVVDALVQLSFEVQAALTRATDGHDLSLTQVRMLGVLRDRTPGARELADHLGLTASSTTGLLDRAERRGLVARAPDLRDKRAVTVSLTTGGREVALDVEERMAREVGGLTAELDESQRRQLVQLLRKLLSGVGASGSTG</sequence>
<dbReference type="Pfam" id="PF12802">
    <property type="entry name" value="MarR_2"/>
    <property type="match status" value="1"/>
</dbReference>
<dbReference type="GO" id="GO:0003677">
    <property type="term" value="F:DNA binding"/>
    <property type="evidence" value="ECO:0007669"/>
    <property type="project" value="UniProtKB-KW"/>
</dbReference>
<dbReference type="InterPro" id="IPR036388">
    <property type="entry name" value="WH-like_DNA-bd_sf"/>
</dbReference>
<evidence type="ECO:0000313" key="2">
    <source>
        <dbReference type="EMBL" id="PWJ54197.1"/>
    </source>
</evidence>
<organism evidence="2 3">
    <name type="scientific">Quadrisphaera granulorum</name>
    <dbReference type="NCBI Taxonomy" id="317664"/>
    <lineage>
        <taxon>Bacteria</taxon>
        <taxon>Bacillati</taxon>
        <taxon>Actinomycetota</taxon>
        <taxon>Actinomycetes</taxon>
        <taxon>Kineosporiales</taxon>
        <taxon>Kineosporiaceae</taxon>
        <taxon>Quadrisphaera</taxon>
    </lineage>
</organism>
<comment type="caution">
    <text evidence="2">The sequence shown here is derived from an EMBL/GenBank/DDBJ whole genome shotgun (WGS) entry which is preliminary data.</text>
</comment>
<dbReference type="EMBL" id="QGDQ01000008">
    <property type="protein sequence ID" value="PWJ54197.1"/>
    <property type="molecule type" value="Genomic_DNA"/>
</dbReference>